<feature type="non-terminal residue" evidence="2">
    <location>
        <position position="1"/>
    </location>
</feature>
<proteinExistence type="predicted"/>
<accession>A0A1B6L069</accession>
<protein>
    <submittedName>
        <fullName evidence="2">Uncharacterized protein</fullName>
    </submittedName>
</protein>
<dbReference type="AlphaFoldDB" id="A0A1B6L069"/>
<evidence type="ECO:0000256" key="1">
    <source>
        <dbReference type="SAM" id="SignalP"/>
    </source>
</evidence>
<dbReference type="PANTHER" id="PTHR37962">
    <property type="entry name" value="MALE STERILE (3) 76CA"/>
    <property type="match status" value="1"/>
</dbReference>
<sequence>ELTIWFQNLKYLLILSKFLLQCQSNRWNALEMTPPIAQKQDPAADKTVKVFWLPKEVSQSHDQDSKACTLISVLLVYNCHHSKVEFSSDNPGHHLLSAFRQSIDEGNKIYGKLQYDKMLKEKYLNIPEALTAIKPSIKAPVAEWESFLYDGDLLETLYQNLRDKLELWYKRRPADAKSDANVVILANLRAVVLLFSQRNGVVTLMDSHGHCPYGAVIALVSNSSLNFLCKWYAEQLTRDTGPVSCYELSFVYCK</sequence>
<gene>
    <name evidence="2" type="ORF">g.4365</name>
</gene>
<name>A0A1B6L069_9HEMI</name>
<keyword evidence="1" id="KW-0732">Signal</keyword>
<feature type="signal peptide" evidence="1">
    <location>
        <begin position="1"/>
        <end position="24"/>
    </location>
</feature>
<evidence type="ECO:0000313" key="2">
    <source>
        <dbReference type="EMBL" id="JAT17103.1"/>
    </source>
</evidence>
<dbReference type="PANTHER" id="PTHR37962:SF2">
    <property type="entry name" value="MALE STERILE (3) 76CA"/>
    <property type="match status" value="1"/>
</dbReference>
<reference evidence="2" key="1">
    <citation type="submission" date="2015-11" db="EMBL/GenBank/DDBJ databases">
        <title>De novo transcriptome assembly of four potential Pierce s Disease insect vectors from Arizona vineyards.</title>
        <authorList>
            <person name="Tassone E.E."/>
        </authorList>
    </citation>
    <scope>NUCLEOTIDE SEQUENCE</scope>
</reference>
<dbReference type="EMBL" id="GEBQ01022874">
    <property type="protein sequence ID" value="JAT17103.1"/>
    <property type="molecule type" value="Transcribed_RNA"/>
</dbReference>
<organism evidence="2">
    <name type="scientific">Graphocephala atropunctata</name>
    <dbReference type="NCBI Taxonomy" id="36148"/>
    <lineage>
        <taxon>Eukaryota</taxon>
        <taxon>Metazoa</taxon>
        <taxon>Ecdysozoa</taxon>
        <taxon>Arthropoda</taxon>
        <taxon>Hexapoda</taxon>
        <taxon>Insecta</taxon>
        <taxon>Pterygota</taxon>
        <taxon>Neoptera</taxon>
        <taxon>Paraneoptera</taxon>
        <taxon>Hemiptera</taxon>
        <taxon>Auchenorrhyncha</taxon>
        <taxon>Membracoidea</taxon>
        <taxon>Cicadellidae</taxon>
        <taxon>Cicadellinae</taxon>
        <taxon>Cicadellini</taxon>
        <taxon>Graphocephala</taxon>
    </lineage>
</organism>
<feature type="chain" id="PRO_5008586998" evidence="1">
    <location>
        <begin position="25"/>
        <end position="254"/>
    </location>
</feature>